<keyword evidence="1" id="KW-0472">Membrane</keyword>
<keyword evidence="1" id="KW-0812">Transmembrane</keyword>
<dbReference type="RefSeq" id="WP_007184047.1">
    <property type="nucleotide sequence ID" value="NZ_AKGD01000001.1"/>
</dbReference>
<evidence type="ECO:0000313" key="3">
    <source>
        <dbReference type="Proteomes" id="UP000003704"/>
    </source>
</evidence>
<dbReference type="AlphaFoldDB" id="I8TB19"/>
<keyword evidence="1" id="KW-1133">Transmembrane helix</keyword>
<dbReference type="EMBL" id="AKGD01000001">
    <property type="protein sequence ID" value="EIT70955.1"/>
    <property type="molecule type" value="Genomic_DNA"/>
</dbReference>
<feature type="transmembrane region" description="Helical" evidence="1">
    <location>
        <begin position="16"/>
        <end position="36"/>
    </location>
</feature>
<dbReference type="STRING" id="1172194.WQQ_10920"/>
<proteinExistence type="predicted"/>
<evidence type="ECO:0000313" key="2">
    <source>
        <dbReference type="EMBL" id="EIT70955.1"/>
    </source>
</evidence>
<name>I8TB19_9GAMM</name>
<evidence type="ECO:0000256" key="1">
    <source>
        <dbReference type="SAM" id="Phobius"/>
    </source>
</evidence>
<feature type="transmembrane region" description="Helical" evidence="1">
    <location>
        <begin position="56"/>
        <end position="75"/>
    </location>
</feature>
<accession>I8TB19</accession>
<comment type="caution">
    <text evidence="2">The sequence shown here is derived from an EMBL/GenBank/DDBJ whole genome shotgun (WGS) entry which is preliminary data.</text>
</comment>
<protein>
    <submittedName>
        <fullName evidence="2">Uncharacterized protein</fullName>
    </submittedName>
</protein>
<dbReference type="Proteomes" id="UP000003704">
    <property type="component" value="Unassembled WGS sequence"/>
</dbReference>
<gene>
    <name evidence="2" type="ORF">WQQ_10920</name>
</gene>
<reference evidence="2 3" key="1">
    <citation type="journal article" date="2012" name="J. Bacteriol.">
        <title>Genome Sequence of n-Alkane-Degrading Hydrocarboniphaga effusa Strain AP103T (ATCC BAA-332T).</title>
        <authorList>
            <person name="Chang H.K."/>
            <person name="Zylstra G.J."/>
            <person name="Chae J.C."/>
        </authorList>
    </citation>
    <scope>NUCLEOTIDE SEQUENCE [LARGE SCALE GENOMIC DNA]</scope>
    <source>
        <strain evidence="2 3">AP103</strain>
    </source>
</reference>
<organism evidence="2 3">
    <name type="scientific">Hydrocarboniphaga effusa AP103</name>
    <dbReference type="NCBI Taxonomy" id="1172194"/>
    <lineage>
        <taxon>Bacteria</taxon>
        <taxon>Pseudomonadati</taxon>
        <taxon>Pseudomonadota</taxon>
        <taxon>Gammaproteobacteria</taxon>
        <taxon>Nevskiales</taxon>
        <taxon>Nevskiaceae</taxon>
        <taxon>Hydrocarboniphaga</taxon>
    </lineage>
</organism>
<sequence length="80" mass="8990">MSTADRRNEWTPRQRFVAAAIWMGFLSAVLSTLLLLSQAPSLHVDGRLSLDLLGRWFLLSWLLALIPIAMAMKLVHRSAS</sequence>
<keyword evidence="3" id="KW-1185">Reference proteome</keyword>